<keyword evidence="3" id="KW-0862">Zinc</keyword>
<feature type="domain" description="RING-type" evidence="5">
    <location>
        <begin position="57"/>
        <end position="99"/>
    </location>
</feature>
<keyword evidence="7" id="KW-1185">Reference proteome</keyword>
<dbReference type="SUPFAM" id="SSF57850">
    <property type="entry name" value="RING/U-box"/>
    <property type="match status" value="1"/>
</dbReference>
<dbReference type="InterPro" id="IPR001841">
    <property type="entry name" value="Znf_RING"/>
</dbReference>
<gene>
    <name evidence="6" type="ORF">U9M48_005587</name>
</gene>
<organism evidence="6 7">
    <name type="scientific">Paspalum notatum var. saurae</name>
    <dbReference type="NCBI Taxonomy" id="547442"/>
    <lineage>
        <taxon>Eukaryota</taxon>
        <taxon>Viridiplantae</taxon>
        <taxon>Streptophyta</taxon>
        <taxon>Embryophyta</taxon>
        <taxon>Tracheophyta</taxon>
        <taxon>Spermatophyta</taxon>
        <taxon>Magnoliopsida</taxon>
        <taxon>Liliopsida</taxon>
        <taxon>Poales</taxon>
        <taxon>Poaceae</taxon>
        <taxon>PACMAD clade</taxon>
        <taxon>Panicoideae</taxon>
        <taxon>Andropogonodae</taxon>
        <taxon>Paspaleae</taxon>
        <taxon>Paspalinae</taxon>
        <taxon>Paspalum</taxon>
    </lineage>
</organism>
<evidence type="ECO:0000313" key="6">
    <source>
        <dbReference type="EMBL" id="WVZ54843.1"/>
    </source>
</evidence>
<dbReference type="Proteomes" id="UP001341281">
    <property type="component" value="Chromosome 01"/>
</dbReference>
<keyword evidence="1" id="KW-0479">Metal-binding</keyword>
<dbReference type="GO" id="GO:0008270">
    <property type="term" value="F:zinc ion binding"/>
    <property type="evidence" value="ECO:0007669"/>
    <property type="project" value="UniProtKB-KW"/>
</dbReference>
<dbReference type="PANTHER" id="PTHR45798">
    <property type="entry name" value="RING-H2 FINGER PROTEIN ATL61-RELATED-RELATED"/>
    <property type="match status" value="1"/>
</dbReference>
<dbReference type="InterPro" id="IPR013083">
    <property type="entry name" value="Znf_RING/FYVE/PHD"/>
</dbReference>
<dbReference type="Pfam" id="PF13639">
    <property type="entry name" value="zf-RING_2"/>
    <property type="match status" value="1"/>
</dbReference>
<name>A0AAQ3SLV7_PASNO</name>
<dbReference type="PROSITE" id="PS50089">
    <property type="entry name" value="ZF_RING_2"/>
    <property type="match status" value="1"/>
</dbReference>
<evidence type="ECO:0000256" key="1">
    <source>
        <dbReference type="ARBA" id="ARBA00022723"/>
    </source>
</evidence>
<dbReference type="AlphaFoldDB" id="A0AAQ3SLV7"/>
<protein>
    <recommendedName>
        <fullName evidence="5">RING-type domain-containing protein</fullName>
    </recommendedName>
</protein>
<proteinExistence type="predicted"/>
<evidence type="ECO:0000256" key="2">
    <source>
        <dbReference type="ARBA" id="ARBA00022771"/>
    </source>
</evidence>
<reference evidence="6 7" key="1">
    <citation type="submission" date="2024-02" db="EMBL/GenBank/DDBJ databases">
        <title>High-quality chromosome-scale genome assembly of Pensacola bahiagrass (Paspalum notatum Flugge var. saurae).</title>
        <authorList>
            <person name="Vega J.M."/>
            <person name="Podio M."/>
            <person name="Orjuela J."/>
            <person name="Siena L.A."/>
            <person name="Pessino S.C."/>
            <person name="Combes M.C."/>
            <person name="Mariac C."/>
            <person name="Albertini E."/>
            <person name="Pupilli F."/>
            <person name="Ortiz J.P.A."/>
            <person name="Leblanc O."/>
        </authorList>
    </citation>
    <scope>NUCLEOTIDE SEQUENCE [LARGE SCALE GENOMIC DNA]</scope>
    <source>
        <strain evidence="6">R1</strain>
        <tissue evidence="6">Leaf</tissue>
    </source>
</reference>
<keyword evidence="2 4" id="KW-0863">Zinc-finger</keyword>
<evidence type="ECO:0000313" key="7">
    <source>
        <dbReference type="Proteomes" id="UP001341281"/>
    </source>
</evidence>
<dbReference type="PANTHER" id="PTHR45798:SF92">
    <property type="entry name" value="RING-TYPE DOMAIN-CONTAINING PROTEIN"/>
    <property type="match status" value="1"/>
</dbReference>
<accession>A0AAQ3SLV7</accession>
<sequence length="127" mass="13804">MTLFVAVCELIDWIIRCRRAELEETLLLESIPGVPYQPPSLPPGGAADDDDDGRESCVICVTPYEAGDPCSVLPACTHSFHTHCILQWLRTKRTCPLCRAALTMTVAAPPDAPPPHGDHLNAAELMV</sequence>
<dbReference type="SMART" id="SM00184">
    <property type="entry name" value="RING"/>
    <property type="match status" value="1"/>
</dbReference>
<evidence type="ECO:0000256" key="4">
    <source>
        <dbReference type="PROSITE-ProRule" id="PRU00175"/>
    </source>
</evidence>
<evidence type="ECO:0000259" key="5">
    <source>
        <dbReference type="PROSITE" id="PS50089"/>
    </source>
</evidence>
<dbReference type="EMBL" id="CP144745">
    <property type="protein sequence ID" value="WVZ54843.1"/>
    <property type="molecule type" value="Genomic_DNA"/>
</dbReference>
<dbReference type="Gene3D" id="3.30.40.10">
    <property type="entry name" value="Zinc/RING finger domain, C3HC4 (zinc finger)"/>
    <property type="match status" value="1"/>
</dbReference>
<evidence type="ECO:0000256" key="3">
    <source>
        <dbReference type="ARBA" id="ARBA00022833"/>
    </source>
</evidence>
<dbReference type="InterPro" id="IPR052788">
    <property type="entry name" value="RING-type_E3_ligase_ATL"/>
</dbReference>